<dbReference type="AlphaFoldDB" id="A0AAW0GF56"/>
<comment type="caution">
    <text evidence="1">The sequence shown here is derived from an EMBL/GenBank/DDBJ whole genome shotgun (WGS) entry which is preliminary data.</text>
</comment>
<protein>
    <recommendedName>
        <fullName evidence="3">Protein kinase domain-containing protein</fullName>
    </recommendedName>
</protein>
<evidence type="ECO:0000313" key="2">
    <source>
        <dbReference type="Proteomes" id="UP001385951"/>
    </source>
</evidence>
<keyword evidence="2" id="KW-1185">Reference proteome</keyword>
<dbReference type="InterPro" id="IPR036537">
    <property type="entry name" value="Adaptor_Cbl_N_dom_sf"/>
</dbReference>
<dbReference type="Gene3D" id="1.20.930.20">
    <property type="entry name" value="Adaptor protein Cbl, N-terminal domain"/>
    <property type="match status" value="1"/>
</dbReference>
<dbReference type="InterPro" id="IPR059179">
    <property type="entry name" value="MLKL-like_MCAfunc"/>
</dbReference>
<reference evidence="1 2" key="1">
    <citation type="submission" date="2022-09" db="EMBL/GenBank/DDBJ databases">
        <authorList>
            <person name="Palmer J.M."/>
        </authorList>
    </citation>
    <scope>NUCLEOTIDE SEQUENCE [LARGE SCALE GENOMIC DNA]</scope>
    <source>
        <strain evidence="1 2">DSM 7382</strain>
    </source>
</reference>
<accession>A0AAW0GF56</accession>
<evidence type="ECO:0008006" key="3">
    <source>
        <dbReference type="Google" id="ProtNLM"/>
    </source>
</evidence>
<name>A0AAW0GF56_9APHY</name>
<sequence length="769" mass="87137">MPLRYTRTKFAKRTSSTVSQADSLSTSDSTLADDTLSKPQFLSGDTALSVMITTTSITRELADLCQFPPVRAAAGMILVILKTAQDVQTNRSECYRLARRCVSMLVDIKDQMDGRWESAPTSLVRNLERFERTLESINSFMAAEAEQKWHQRLLRKSMIEEGLARFHAELDDATRMFQIATLISIHYSIGDGPFGTASRINTESERLPVYPGKTRSLSLSSESSSIELVSSPASITSFSDSQSYVEITSECETLDTSSEMDLDRAIVDAVPAAIELNHHGFRRYHKSEIRLRGRSKIKSGWWSGSNKAQVDGRNVLVKHYDGRPNKWIRDVKLLQNIYHPNLPQMIGYSDDETPTPFILLANVQMRLPEALVLDAIQNSSLQRCAQVLFRFYRDTLDAALYMQRQLNLSDTKLQDYVEHADYRIDGENTLIMGLPPPEIDTWVSFRNYGLVHSICSQYLKLLPNSGHAPLPEDPTDEREPALQRKIAHLTVLAKALFPDEEDPATLSERLDSLLDEDDDEELEDLDRRPLTLRQIRMIAIKAKKHNHTWRPNTIPAHRFRVGDVGWVPPGKEFKDMEVFCNVLDNKMAKLDVKESALGWQGAWVGGFREKRDMKPIIFPNSIFGWPVIVPPGTKQDLQILHEALFASFGDGWQFLLEHGKSLANAYGVNPEELILISCAGTDQIFGANDHRRDPFEHLQHQSRGIGRSPHMGQAHFHHRPEPTTLLFLFSSPREDHVPSWSDSPMYEAGYEPRFNQCTTSIGCSEVLRD</sequence>
<organism evidence="1 2">
    <name type="scientific">Cerrena zonata</name>
    <dbReference type="NCBI Taxonomy" id="2478898"/>
    <lineage>
        <taxon>Eukaryota</taxon>
        <taxon>Fungi</taxon>
        <taxon>Dikarya</taxon>
        <taxon>Basidiomycota</taxon>
        <taxon>Agaricomycotina</taxon>
        <taxon>Agaricomycetes</taxon>
        <taxon>Polyporales</taxon>
        <taxon>Cerrenaceae</taxon>
        <taxon>Cerrena</taxon>
    </lineage>
</organism>
<dbReference type="EMBL" id="JASBNA010000006">
    <property type="protein sequence ID" value="KAK7691177.1"/>
    <property type="molecule type" value="Genomic_DNA"/>
</dbReference>
<gene>
    <name evidence="1" type="ORF">QCA50_006280</name>
</gene>
<dbReference type="CDD" id="cd21037">
    <property type="entry name" value="MLKL_NTD"/>
    <property type="match status" value="1"/>
</dbReference>
<evidence type="ECO:0000313" key="1">
    <source>
        <dbReference type="EMBL" id="KAK7691177.1"/>
    </source>
</evidence>
<proteinExistence type="predicted"/>
<dbReference type="GO" id="GO:0007166">
    <property type="term" value="P:cell surface receptor signaling pathway"/>
    <property type="evidence" value="ECO:0007669"/>
    <property type="project" value="InterPro"/>
</dbReference>
<dbReference type="Proteomes" id="UP001385951">
    <property type="component" value="Unassembled WGS sequence"/>
</dbReference>